<dbReference type="AlphaFoldDB" id="A0A3S8U7M7"/>
<dbReference type="GO" id="GO:0016787">
    <property type="term" value="F:hydrolase activity"/>
    <property type="evidence" value="ECO:0007669"/>
    <property type="project" value="UniProtKB-KW"/>
</dbReference>
<gene>
    <name evidence="2" type="ORF">EI545_12505</name>
</gene>
<dbReference type="OrthoDB" id="9801227at2"/>
<sequence>MPDPKSIASLLPHGWDQMPFEHFREGVEICRLWQGSPDVALLRYAPGATVPRHRHGGLETILVLSGTQSDDAGDYEKGTIVFNPAGSEHRVWSDRGCVVLIQWERPVEFV</sequence>
<proteinExistence type="predicted"/>
<protein>
    <submittedName>
        <fullName evidence="2">Allophanate hydrolase</fullName>
    </submittedName>
</protein>
<evidence type="ECO:0000313" key="2">
    <source>
        <dbReference type="EMBL" id="AZL59583.1"/>
    </source>
</evidence>
<evidence type="ECO:0000313" key="3">
    <source>
        <dbReference type="Proteomes" id="UP000282002"/>
    </source>
</evidence>
<dbReference type="SUPFAM" id="SSF51182">
    <property type="entry name" value="RmlC-like cupins"/>
    <property type="match status" value="1"/>
</dbReference>
<reference evidence="2 3" key="1">
    <citation type="submission" date="2018-12" db="EMBL/GenBank/DDBJ databases">
        <title>Complete genome sequencing of Tabrizicola sp. K13M18.</title>
        <authorList>
            <person name="Bae J.-W."/>
        </authorList>
    </citation>
    <scope>NUCLEOTIDE SEQUENCE [LARGE SCALE GENOMIC DNA]</scope>
    <source>
        <strain evidence="2 3">K13M18</strain>
    </source>
</reference>
<name>A0A3S8U7M7_9RHOB</name>
<dbReference type="EMBL" id="CP034328">
    <property type="protein sequence ID" value="AZL59583.1"/>
    <property type="molecule type" value="Genomic_DNA"/>
</dbReference>
<dbReference type="InterPro" id="IPR011051">
    <property type="entry name" value="RmlC_Cupin_sf"/>
</dbReference>
<feature type="domain" description="ChrR-like cupin" evidence="1">
    <location>
        <begin position="16"/>
        <end position="101"/>
    </location>
</feature>
<dbReference type="Proteomes" id="UP000282002">
    <property type="component" value="Chromosome"/>
</dbReference>
<keyword evidence="2" id="KW-0378">Hydrolase</keyword>
<dbReference type="KEGG" id="taw:EI545_12505"/>
<dbReference type="RefSeq" id="WP_125325778.1">
    <property type="nucleotide sequence ID" value="NZ_CP034328.1"/>
</dbReference>
<accession>A0A3S8U7M7</accession>
<keyword evidence="3" id="KW-1185">Reference proteome</keyword>
<dbReference type="InterPro" id="IPR025979">
    <property type="entry name" value="ChrR-like_cupin_dom"/>
</dbReference>
<dbReference type="Pfam" id="PF12973">
    <property type="entry name" value="Cupin_7"/>
    <property type="match status" value="1"/>
</dbReference>
<dbReference type="Gene3D" id="2.60.120.10">
    <property type="entry name" value="Jelly Rolls"/>
    <property type="match status" value="1"/>
</dbReference>
<dbReference type="InterPro" id="IPR014710">
    <property type="entry name" value="RmlC-like_jellyroll"/>
</dbReference>
<evidence type="ECO:0000259" key="1">
    <source>
        <dbReference type="Pfam" id="PF12973"/>
    </source>
</evidence>
<organism evidence="2 3">
    <name type="scientific">Tabrizicola piscis</name>
    <dbReference type="NCBI Taxonomy" id="2494374"/>
    <lineage>
        <taxon>Bacteria</taxon>
        <taxon>Pseudomonadati</taxon>
        <taxon>Pseudomonadota</taxon>
        <taxon>Alphaproteobacteria</taxon>
        <taxon>Rhodobacterales</taxon>
        <taxon>Paracoccaceae</taxon>
        <taxon>Tabrizicola</taxon>
    </lineage>
</organism>